<dbReference type="PANTHER" id="PTHR42783:SF3">
    <property type="entry name" value="GLUTAMATE SYNTHASE [NADPH] SMALL CHAIN-RELATED"/>
    <property type="match status" value="1"/>
</dbReference>
<dbReference type="Gene3D" id="3.50.50.60">
    <property type="entry name" value="FAD/NAD(P)-binding domain"/>
    <property type="match status" value="2"/>
</dbReference>
<keyword evidence="4" id="KW-1185">Reference proteome</keyword>
<gene>
    <name evidence="3" type="ORF">F2P47_04685</name>
</gene>
<proteinExistence type="predicted"/>
<evidence type="ECO:0000259" key="1">
    <source>
        <dbReference type="Pfam" id="PF07992"/>
    </source>
</evidence>
<dbReference type="InterPro" id="IPR023753">
    <property type="entry name" value="FAD/NAD-binding_dom"/>
</dbReference>
<dbReference type="PANTHER" id="PTHR42783">
    <property type="entry name" value="GLUTAMATE SYNTHASE [NADPH] SMALL CHAIN"/>
    <property type="match status" value="1"/>
</dbReference>
<evidence type="ECO:0000313" key="4">
    <source>
        <dbReference type="Proteomes" id="UP000468901"/>
    </source>
</evidence>
<name>A0A6N6VMV6_9HYPH</name>
<dbReference type="EMBL" id="WESC01000003">
    <property type="protein sequence ID" value="KAB7741705.1"/>
    <property type="molecule type" value="Genomic_DNA"/>
</dbReference>
<dbReference type="GO" id="GO:0016491">
    <property type="term" value="F:oxidoreductase activity"/>
    <property type="evidence" value="ECO:0007669"/>
    <property type="project" value="InterPro"/>
</dbReference>
<dbReference type="AlphaFoldDB" id="A0A6N6VMV6"/>
<reference evidence="3 4" key="1">
    <citation type="submission" date="2019-09" db="EMBL/GenBank/DDBJ databases">
        <title>Parvibaculum sedimenti sp. nov., isolated from sediment.</title>
        <authorList>
            <person name="Wang Y."/>
        </authorList>
    </citation>
    <scope>NUCLEOTIDE SEQUENCE [LARGE SCALE GENOMIC DNA]</scope>
    <source>
        <strain evidence="3 4">HXT-9</strain>
    </source>
</reference>
<feature type="domain" description="Dihydroprymidine dehydrogenase" evidence="2">
    <location>
        <begin position="26"/>
        <end position="129"/>
    </location>
</feature>
<dbReference type="InterPro" id="IPR036188">
    <property type="entry name" value="FAD/NAD-bd_sf"/>
</dbReference>
<evidence type="ECO:0000313" key="3">
    <source>
        <dbReference type="EMBL" id="KAB7741705.1"/>
    </source>
</evidence>
<dbReference type="Proteomes" id="UP000468901">
    <property type="component" value="Unassembled WGS sequence"/>
</dbReference>
<comment type="caution">
    <text evidence="3">The sequence shown here is derived from an EMBL/GenBank/DDBJ whole genome shotgun (WGS) entry which is preliminary data.</text>
</comment>
<evidence type="ECO:0000259" key="2">
    <source>
        <dbReference type="Pfam" id="PF14691"/>
    </source>
</evidence>
<dbReference type="SUPFAM" id="SSF46548">
    <property type="entry name" value="alpha-helical ferredoxin"/>
    <property type="match status" value="1"/>
</dbReference>
<feature type="domain" description="FAD/NAD(P)-binding" evidence="1">
    <location>
        <begin position="147"/>
        <end position="442"/>
    </location>
</feature>
<dbReference type="InterPro" id="IPR009051">
    <property type="entry name" value="Helical_ferredxn"/>
</dbReference>
<dbReference type="Gene3D" id="1.10.1060.10">
    <property type="entry name" value="Alpha-helical ferredoxin"/>
    <property type="match status" value="1"/>
</dbReference>
<accession>A0A6N6VMV6</accession>
<dbReference type="Pfam" id="PF07992">
    <property type="entry name" value="Pyr_redox_2"/>
    <property type="match status" value="1"/>
</dbReference>
<dbReference type="SUPFAM" id="SSF51971">
    <property type="entry name" value="Nucleotide-binding domain"/>
    <property type="match status" value="1"/>
</dbReference>
<dbReference type="Pfam" id="PF14691">
    <property type="entry name" value="Fer4_20"/>
    <property type="match status" value="1"/>
</dbReference>
<dbReference type="RefSeq" id="WP_152215008.1">
    <property type="nucleotide sequence ID" value="NZ_JBAQYD010000187.1"/>
</dbReference>
<protein>
    <submittedName>
        <fullName evidence="3">NAD(P)-binding protein</fullName>
    </submittedName>
</protein>
<dbReference type="GO" id="GO:0051536">
    <property type="term" value="F:iron-sulfur cluster binding"/>
    <property type="evidence" value="ECO:0007669"/>
    <property type="project" value="InterPro"/>
</dbReference>
<dbReference type="PRINTS" id="PR00419">
    <property type="entry name" value="ADXRDTASE"/>
</dbReference>
<organism evidence="3 4">
    <name type="scientific">Parvibaculum sedimenti</name>
    <dbReference type="NCBI Taxonomy" id="2608632"/>
    <lineage>
        <taxon>Bacteria</taxon>
        <taxon>Pseudomonadati</taxon>
        <taxon>Pseudomonadota</taxon>
        <taxon>Alphaproteobacteria</taxon>
        <taxon>Hyphomicrobiales</taxon>
        <taxon>Parvibaculaceae</taxon>
        <taxon>Parvibaculum</taxon>
    </lineage>
</organism>
<sequence length="455" mass="48513">MGTSNLTKDSPDISAGRLDLSEYAINFDDAVPPLNPQTARVEANRCYFCYNAPCMTACPTGIDIPGFIKKIATDNLTGAAVRILEQNILGGSCARDCPTEILCEQACVRNAEGESPITIGSLQRYAMDNGLDGMPHPFTRAETTGKRVAVVGGGPAGLACAHRLAMLGHEVTIFEAREKLGGLNEYGVAEYKLANDFAAREVAFIMEIGGIEVKLGTALGRDVTLAGLRAEYDAIFLGLGLGAVKALDCEGETLEGVYNAVDYIASIRQAEDFALLPIGRRIVVIGGGNTAIDIAVQAKRLGAEDVTLVYRRDAEAMSATDHEQEFAQTNGVTIKYWSRPLRIEGVNDHVTKVVFEHTGLDTNGKLVGTGREFVIEADMVFKAIGQSFVADPLKDSEQSLLELSQGRIKADDEGRTSLGGVWAGGDCVAGGQDLTVESVQAGKIAAHSIDRVLRK</sequence>
<dbReference type="InterPro" id="IPR028261">
    <property type="entry name" value="DPD_II"/>
</dbReference>